<dbReference type="AlphaFoldDB" id="A0AAE3JE70"/>
<dbReference type="PANTHER" id="PTHR43280:SF17">
    <property type="entry name" value="ARAC-TYPE DNA-BINDING DOMAIN-CONTAINING PROTEIN"/>
    <property type="match status" value="1"/>
</dbReference>
<keyword evidence="2" id="KW-0238">DNA-binding</keyword>
<dbReference type="InterPro" id="IPR018060">
    <property type="entry name" value="HTH_AraC"/>
</dbReference>
<dbReference type="GO" id="GO:0003700">
    <property type="term" value="F:DNA-binding transcription factor activity"/>
    <property type="evidence" value="ECO:0007669"/>
    <property type="project" value="InterPro"/>
</dbReference>
<reference evidence="5 6" key="1">
    <citation type="submission" date="2021-10" db="EMBL/GenBank/DDBJ databases">
        <title>Anaerobic single-cell dispensing facilitates the cultivation of human gut bacteria.</title>
        <authorList>
            <person name="Afrizal A."/>
        </authorList>
    </citation>
    <scope>NUCLEOTIDE SEQUENCE [LARGE SCALE GENOMIC DNA]</scope>
    <source>
        <strain evidence="5 6">CLA-AA-H224</strain>
    </source>
</reference>
<dbReference type="SUPFAM" id="SSF46689">
    <property type="entry name" value="Homeodomain-like"/>
    <property type="match status" value="2"/>
</dbReference>
<evidence type="ECO:0000256" key="1">
    <source>
        <dbReference type="ARBA" id="ARBA00023015"/>
    </source>
</evidence>
<dbReference type="RefSeq" id="WP_308732156.1">
    <property type="nucleotide sequence ID" value="NZ_JAJEQN010000036.1"/>
</dbReference>
<dbReference type="GO" id="GO:0043565">
    <property type="term" value="F:sequence-specific DNA binding"/>
    <property type="evidence" value="ECO:0007669"/>
    <property type="project" value="InterPro"/>
</dbReference>
<evidence type="ECO:0000259" key="4">
    <source>
        <dbReference type="PROSITE" id="PS01124"/>
    </source>
</evidence>
<dbReference type="InterPro" id="IPR009057">
    <property type="entry name" value="Homeodomain-like_sf"/>
</dbReference>
<evidence type="ECO:0000313" key="6">
    <source>
        <dbReference type="Proteomes" id="UP001198200"/>
    </source>
</evidence>
<keyword evidence="6" id="KW-1185">Reference proteome</keyword>
<dbReference type="InterPro" id="IPR018062">
    <property type="entry name" value="HTH_AraC-typ_CS"/>
</dbReference>
<dbReference type="SMART" id="SM00342">
    <property type="entry name" value="HTH_ARAC"/>
    <property type="match status" value="1"/>
</dbReference>
<evidence type="ECO:0000256" key="2">
    <source>
        <dbReference type="ARBA" id="ARBA00023125"/>
    </source>
</evidence>
<protein>
    <submittedName>
        <fullName evidence="5">AraC family transcriptional regulator</fullName>
    </submittedName>
</protein>
<organism evidence="5 6">
    <name type="scientific">Anthropogastromicrobium aceti</name>
    <dbReference type="NCBI Taxonomy" id="2981768"/>
    <lineage>
        <taxon>Bacteria</taxon>
        <taxon>Bacillati</taxon>
        <taxon>Bacillota</taxon>
        <taxon>Clostridia</taxon>
        <taxon>Lachnospirales</taxon>
        <taxon>Lachnospiraceae</taxon>
        <taxon>Anthropogastromicrobium</taxon>
    </lineage>
</organism>
<evidence type="ECO:0000313" key="5">
    <source>
        <dbReference type="EMBL" id="MCC2222447.1"/>
    </source>
</evidence>
<dbReference type="PROSITE" id="PS00041">
    <property type="entry name" value="HTH_ARAC_FAMILY_1"/>
    <property type="match status" value="1"/>
</dbReference>
<dbReference type="SUPFAM" id="SSF51215">
    <property type="entry name" value="Regulatory protein AraC"/>
    <property type="match status" value="1"/>
</dbReference>
<comment type="caution">
    <text evidence="5">The sequence shown here is derived from an EMBL/GenBank/DDBJ whole genome shotgun (WGS) entry which is preliminary data.</text>
</comment>
<feature type="domain" description="HTH araC/xylS-type" evidence="4">
    <location>
        <begin position="187"/>
        <end position="285"/>
    </location>
</feature>
<dbReference type="InterPro" id="IPR013096">
    <property type="entry name" value="Cupin_2"/>
</dbReference>
<dbReference type="PROSITE" id="PS01124">
    <property type="entry name" value="HTH_ARAC_FAMILY_2"/>
    <property type="match status" value="1"/>
</dbReference>
<name>A0AAE3JE70_9FIRM</name>
<dbReference type="Proteomes" id="UP001198200">
    <property type="component" value="Unassembled WGS sequence"/>
</dbReference>
<proteinExistence type="predicted"/>
<keyword evidence="1" id="KW-0805">Transcription regulation</keyword>
<keyword evidence="3" id="KW-0804">Transcription</keyword>
<dbReference type="Pfam" id="PF07883">
    <property type="entry name" value="Cupin_2"/>
    <property type="match status" value="1"/>
</dbReference>
<evidence type="ECO:0000256" key="3">
    <source>
        <dbReference type="ARBA" id="ARBA00023163"/>
    </source>
</evidence>
<dbReference type="Gene3D" id="2.60.120.280">
    <property type="entry name" value="Regulatory protein AraC"/>
    <property type="match status" value="1"/>
</dbReference>
<dbReference type="EMBL" id="JAJEQN010000036">
    <property type="protein sequence ID" value="MCC2222447.1"/>
    <property type="molecule type" value="Genomic_DNA"/>
</dbReference>
<dbReference type="Gene3D" id="1.10.10.60">
    <property type="entry name" value="Homeodomain-like"/>
    <property type="match status" value="2"/>
</dbReference>
<dbReference type="PANTHER" id="PTHR43280">
    <property type="entry name" value="ARAC-FAMILY TRANSCRIPTIONAL REGULATOR"/>
    <property type="match status" value="1"/>
</dbReference>
<accession>A0AAE3JE70</accession>
<gene>
    <name evidence="5" type="ORF">LKD48_12530</name>
</gene>
<sequence length="287" mass="33272">MQELFLNSEASVQSDRILYTPSLFARSALLNLQEVGSLKARSPHTSTRSGLTSYLYFLVLDGEGSLTYEGRQYKLKQGDCVFIDCQKPYSHSTSENLWSLAWCHFYGTSMTAIYEKYKERGGLPIFHPENSKVFEELLKQLYKLAGSSDYIRDMRINESLSTLLTLLMQESWNPDNSAISKKRMELVSVKNYMDEHYVEKITLDDLEAQFFINKYYLLKIFKETYGVTISSYLISRRITRAKQLLRFTQMTIDEVGCAVGMDGAGYFSRMFKKSEGISPKKYRKQWQ</sequence>
<dbReference type="Pfam" id="PF12833">
    <property type="entry name" value="HTH_18"/>
    <property type="match status" value="1"/>
</dbReference>
<dbReference type="InterPro" id="IPR037923">
    <property type="entry name" value="HTH-like"/>
</dbReference>